<protein>
    <submittedName>
        <fullName evidence="1">Uncharacterized protein</fullName>
    </submittedName>
</protein>
<dbReference type="Proteomes" id="UP000824120">
    <property type="component" value="Chromosome 7"/>
</dbReference>
<name>A0A9J5Y3V3_SOLCO</name>
<evidence type="ECO:0000313" key="2">
    <source>
        <dbReference type="Proteomes" id="UP000824120"/>
    </source>
</evidence>
<dbReference type="AlphaFoldDB" id="A0A9J5Y3V3"/>
<accession>A0A9J5Y3V3</accession>
<comment type="caution">
    <text evidence="1">The sequence shown here is derived from an EMBL/GenBank/DDBJ whole genome shotgun (WGS) entry which is preliminary data.</text>
</comment>
<keyword evidence="2" id="KW-1185">Reference proteome</keyword>
<sequence length="76" mass="8945">MEKRARLKLSTWSRSSNEVSHEVEVELKFDKQVILKRRSLKYLGSPPPLLHAIEWWLDLHSCMGQSTCLSRTHTLR</sequence>
<organism evidence="1 2">
    <name type="scientific">Solanum commersonii</name>
    <name type="common">Commerson's wild potato</name>
    <name type="synonym">Commerson's nightshade</name>
    <dbReference type="NCBI Taxonomy" id="4109"/>
    <lineage>
        <taxon>Eukaryota</taxon>
        <taxon>Viridiplantae</taxon>
        <taxon>Streptophyta</taxon>
        <taxon>Embryophyta</taxon>
        <taxon>Tracheophyta</taxon>
        <taxon>Spermatophyta</taxon>
        <taxon>Magnoliopsida</taxon>
        <taxon>eudicotyledons</taxon>
        <taxon>Gunneridae</taxon>
        <taxon>Pentapetalae</taxon>
        <taxon>asterids</taxon>
        <taxon>lamiids</taxon>
        <taxon>Solanales</taxon>
        <taxon>Solanaceae</taxon>
        <taxon>Solanoideae</taxon>
        <taxon>Solaneae</taxon>
        <taxon>Solanum</taxon>
    </lineage>
</organism>
<evidence type="ECO:0000313" key="1">
    <source>
        <dbReference type="EMBL" id="KAG5594240.1"/>
    </source>
</evidence>
<proteinExistence type="predicted"/>
<gene>
    <name evidence="1" type="ORF">H5410_035472</name>
</gene>
<dbReference type="EMBL" id="JACXVP010000007">
    <property type="protein sequence ID" value="KAG5594240.1"/>
    <property type="molecule type" value="Genomic_DNA"/>
</dbReference>
<reference evidence="1 2" key="1">
    <citation type="submission" date="2020-09" db="EMBL/GenBank/DDBJ databases">
        <title>De no assembly of potato wild relative species, Solanum commersonii.</title>
        <authorList>
            <person name="Cho K."/>
        </authorList>
    </citation>
    <scope>NUCLEOTIDE SEQUENCE [LARGE SCALE GENOMIC DNA]</scope>
    <source>
        <strain evidence="1">LZ3.2</strain>
        <tissue evidence="1">Leaf</tissue>
    </source>
</reference>